<dbReference type="SUPFAM" id="SSF46785">
    <property type="entry name" value="Winged helix' DNA-binding domain"/>
    <property type="match status" value="1"/>
</dbReference>
<proteinExistence type="predicted"/>
<evidence type="ECO:0000256" key="1">
    <source>
        <dbReference type="ARBA" id="ARBA00022603"/>
    </source>
</evidence>
<evidence type="ECO:0000256" key="3">
    <source>
        <dbReference type="ARBA" id="ARBA00022691"/>
    </source>
</evidence>
<dbReference type="InterPro" id="IPR029063">
    <property type="entry name" value="SAM-dependent_MTases_sf"/>
</dbReference>
<evidence type="ECO:0000256" key="2">
    <source>
        <dbReference type="ARBA" id="ARBA00022679"/>
    </source>
</evidence>
<evidence type="ECO:0000313" key="6">
    <source>
        <dbReference type="Proteomes" id="UP001305779"/>
    </source>
</evidence>
<keyword evidence="2" id="KW-0808">Transferase</keyword>
<dbReference type="PANTHER" id="PTHR43712:SF11">
    <property type="entry name" value="O-METHYLTRANSFERASE (AFU_ORTHOLOGUE AFUA_2G17820)-RELATED"/>
    <property type="match status" value="1"/>
</dbReference>
<dbReference type="InterPro" id="IPR016461">
    <property type="entry name" value="COMT-like"/>
</dbReference>
<dbReference type="PIRSF" id="PIRSF005739">
    <property type="entry name" value="O-mtase"/>
    <property type="match status" value="1"/>
</dbReference>
<dbReference type="InterPro" id="IPR001077">
    <property type="entry name" value="COMT_C"/>
</dbReference>
<reference evidence="5 6" key="1">
    <citation type="journal article" date="2023" name="G3 (Bethesda)">
        <title>A chromosome-level genome assembly of Zasmidium syzygii isolated from banana leaves.</title>
        <authorList>
            <person name="van Westerhoven A.C."/>
            <person name="Mehrabi R."/>
            <person name="Talebi R."/>
            <person name="Steentjes M.B.F."/>
            <person name="Corcolon B."/>
            <person name="Chong P.A."/>
            <person name="Kema G.H.J."/>
            <person name="Seidl M.F."/>
        </authorList>
    </citation>
    <scope>NUCLEOTIDE SEQUENCE [LARGE SCALE GENOMIC DNA]</scope>
    <source>
        <strain evidence="5 6">P124</strain>
    </source>
</reference>
<dbReference type="PANTHER" id="PTHR43712">
    <property type="entry name" value="PUTATIVE (AFU_ORTHOLOGUE AFUA_4G14580)-RELATED"/>
    <property type="match status" value="1"/>
</dbReference>
<feature type="domain" description="O-methyltransferase C-terminal" evidence="4">
    <location>
        <begin position="167"/>
        <end position="371"/>
    </location>
</feature>
<dbReference type="EMBL" id="JAXOVC010000012">
    <property type="protein sequence ID" value="KAK4495345.1"/>
    <property type="molecule type" value="Genomic_DNA"/>
</dbReference>
<name>A0ABR0E1R6_ZASCE</name>
<dbReference type="SUPFAM" id="SSF53335">
    <property type="entry name" value="S-adenosyl-L-methionine-dependent methyltransferases"/>
    <property type="match status" value="1"/>
</dbReference>
<sequence length="395" mass="44020">MSTIQEAIQRVQTAAAADTTNDPAAQAKLLKEISLLRDAAETPEDRLMRLRFHYLENLCNRIALELGVLQAIAARKDASISAADLAKTTGADEVFIVRIMRLVTYARVVDEVGPGTYKGNATTKLITSPGGRGGELHHTDLGMAVGSKLIEMIRKGKLVQFPEREGEVSPFEYTFGHPIFEFFQHDREQKEAFDDYMAVRRSVTGPQWFETYPAREELGKSELKTGEDAALVVDVGGGIGHEVAKFRESHMDLPGRLVLEDLPQTFEKAAAPEGIEVIHHDFFKEQPVKGARIYYLRQVMHDWSDKKCQQILSQIVKAMDPTYSRVLIDDYILPDTGADRRAAALDFLMFMFASGMERSTQQWHALLSSVGLEIVKIWPAKAGLEGVIEARVKSG</sequence>
<dbReference type="Gene3D" id="1.10.10.10">
    <property type="entry name" value="Winged helix-like DNA-binding domain superfamily/Winged helix DNA-binding domain"/>
    <property type="match status" value="1"/>
</dbReference>
<organism evidence="5 6">
    <name type="scientific">Zasmidium cellare</name>
    <name type="common">Wine cellar mold</name>
    <name type="synonym">Racodium cellare</name>
    <dbReference type="NCBI Taxonomy" id="395010"/>
    <lineage>
        <taxon>Eukaryota</taxon>
        <taxon>Fungi</taxon>
        <taxon>Dikarya</taxon>
        <taxon>Ascomycota</taxon>
        <taxon>Pezizomycotina</taxon>
        <taxon>Dothideomycetes</taxon>
        <taxon>Dothideomycetidae</taxon>
        <taxon>Mycosphaerellales</taxon>
        <taxon>Mycosphaerellaceae</taxon>
        <taxon>Zasmidium</taxon>
    </lineage>
</organism>
<dbReference type="InterPro" id="IPR036388">
    <property type="entry name" value="WH-like_DNA-bd_sf"/>
</dbReference>
<comment type="caution">
    <text evidence="5">The sequence shown here is derived from an EMBL/GenBank/DDBJ whole genome shotgun (WGS) entry which is preliminary data.</text>
</comment>
<keyword evidence="6" id="KW-1185">Reference proteome</keyword>
<keyword evidence="1" id="KW-0489">Methyltransferase</keyword>
<keyword evidence="3" id="KW-0949">S-adenosyl-L-methionine</keyword>
<dbReference type="Gene3D" id="3.40.50.150">
    <property type="entry name" value="Vaccinia Virus protein VP39"/>
    <property type="match status" value="1"/>
</dbReference>
<protein>
    <recommendedName>
        <fullName evidence="4">O-methyltransferase C-terminal domain-containing protein</fullName>
    </recommendedName>
</protein>
<gene>
    <name evidence="5" type="ORF">PRZ48_013676</name>
</gene>
<evidence type="ECO:0000313" key="5">
    <source>
        <dbReference type="EMBL" id="KAK4495345.1"/>
    </source>
</evidence>
<dbReference type="PROSITE" id="PS51683">
    <property type="entry name" value="SAM_OMT_II"/>
    <property type="match status" value="1"/>
</dbReference>
<dbReference type="Pfam" id="PF00891">
    <property type="entry name" value="Methyltransf_2"/>
    <property type="match status" value="1"/>
</dbReference>
<evidence type="ECO:0000259" key="4">
    <source>
        <dbReference type="Pfam" id="PF00891"/>
    </source>
</evidence>
<dbReference type="InterPro" id="IPR036390">
    <property type="entry name" value="WH_DNA-bd_sf"/>
</dbReference>
<dbReference type="Proteomes" id="UP001305779">
    <property type="component" value="Unassembled WGS sequence"/>
</dbReference>
<accession>A0ABR0E1R6</accession>